<dbReference type="RefSeq" id="WP_092648977.1">
    <property type="nucleotide sequence ID" value="NZ_LT629792.1"/>
</dbReference>
<dbReference type="InterPro" id="IPR002711">
    <property type="entry name" value="HNH"/>
</dbReference>
<feature type="domain" description="HNH nuclease" evidence="1">
    <location>
        <begin position="17"/>
        <end position="76"/>
    </location>
</feature>
<dbReference type="Pfam" id="PF01844">
    <property type="entry name" value="HNH"/>
    <property type="match status" value="1"/>
</dbReference>
<accession>A0ABY0VCH3</accession>
<dbReference type="SMART" id="SM00507">
    <property type="entry name" value="HNHc"/>
    <property type="match status" value="1"/>
</dbReference>
<protein>
    <submittedName>
        <fullName evidence="2">HNH endonuclease</fullName>
    </submittedName>
</protein>
<dbReference type="EMBL" id="LT629792">
    <property type="protein sequence ID" value="SDU08434.1"/>
    <property type="molecule type" value="Genomic_DNA"/>
</dbReference>
<dbReference type="Gene3D" id="1.10.30.50">
    <property type="match status" value="1"/>
</dbReference>
<dbReference type="Proteomes" id="UP000198976">
    <property type="component" value="Chromosome I"/>
</dbReference>
<sequence length="102" mass="11724">MESKTAWQRMAPRRRAALAREIADRDGWTCALCGLPIYEQETRRALRLSIDHIVPQSLGGTNELENLRPAHCGCNSSRGNRIKRPIKRFDNLRAILERRDAK</sequence>
<dbReference type="SUPFAM" id="SSF54060">
    <property type="entry name" value="His-Me finger endonucleases"/>
    <property type="match status" value="1"/>
</dbReference>
<evidence type="ECO:0000313" key="2">
    <source>
        <dbReference type="EMBL" id="SDU08434.1"/>
    </source>
</evidence>
<proteinExistence type="predicted"/>
<evidence type="ECO:0000313" key="3">
    <source>
        <dbReference type="Proteomes" id="UP000198976"/>
    </source>
</evidence>
<keyword evidence="2" id="KW-0378">Hydrolase</keyword>
<dbReference type="GO" id="GO:0004519">
    <property type="term" value="F:endonuclease activity"/>
    <property type="evidence" value="ECO:0007669"/>
    <property type="project" value="UniProtKB-KW"/>
</dbReference>
<keyword evidence="2" id="KW-0540">Nuclease</keyword>
<keyword evidence="3" id="KW-1185">Reference proteome</keyword>
<reference evidence="2 3" key="1">
    <citation type="submission" date="2016-10" db="EMBL/GenBank/DDBJ databases">
        <authorList>
            <person name="Varghese N."/>
            <person name="Submissions S."/>
        </authorList>
    </citation>
    <scope>NUCLEOTIDE SEQUENCE [LARGE SCALE GENOMIC DNA]</scope>
    <source>
        <strain evidence="2 3">DSM 9169</strain>
    </source>
</reference>
<dbReference type="PANTHER" id="PTHR33877:SF1">
    <property type="entry name" value="TYPE IV METHYL-DIRECTED RESTRICTION ENZYME ECOKMCRA"/>
    <property type="match status" value="1"/>
</dbReference>
<dbReference type="InterPro" id="IPR003615">
    <property type="entry name" value="HNH_nuc"/>
</dbReference>
<keyword evidence="2" id="KW-0255">Endonuclease</keyword>
<name>A0ABY0VCH3_9ACTO</name>
<organism evidence="2 3">
    <name type="scientific">Schaalia radingae</name>
    <dbReference type="NCBI Taxonomy" id="131110"/>
    <lineage>
        <taxon>Bacteria</taxon>
        <taxon>Bacillati</taxon>
        <taxon>Actinomycetota</taxon>
        <taxon>Actinomycetes</taxon>
        <taxon>Actinomycetales</taxon>
        <taxon>Actinomycetaceae</taxon>
        <taxon>Schaalia</taxon>
    </lineage>
</organism>
<dbReference type="InterPro" id="IPR044925">
    <property type="entry name" value="His-Me_finger_sf"/>
</dbReference>
<evidence type="ECO:0000259" key="1">
    <source>
        <dbReference type="SMART" id="SM00507"/>
    </source>
</evidence>
<dbReference type="InterPro" id="IPR052892">
    <property type="entry name" value="NA-targeting_endonuclease"/>
</dbReference>
<dbReference type="CDD" id="cd00085">
    <property type="entry name" value="HNHc"/>
    <property type="match status" value="1"/>
</dbReference>
<dbReference type="PANTHER" id="PTHR33877">
    <property type="entry name" value="SLL1193 PROTEIN"/>
    <property type="match status" value="1"/>
</dbReference>
<gene>
    <name evidence="2" type="ORF">SAMN04489714_2063</name>
</gene>